<keyword evidence="5" id="KW-0694">RNA-binding</keyword>
<dbReference type="GeneID" id="97608414"/>
<dbReference type="AlphaFoldDB" id="A0A2V2MTV8"/>
<name>A0A2V2MTV8_9EURY</name>
<dbReference type="GO" id="GO:0003729">
    <property type="term" value="F:mRNA binding"/>
    <property type="evidence" value="ECO:0007669"/>
    <property type="project" value="InterPro"/>
</dbReference>
<protein>
    <recommendedName>
        <fullName evidence="9">Type II toxin-antitoxin system HicA family toxin</fullName>
    </recommendedName>
</protein>
<dbReference type="Pfam" id="PF07927">
    <property type="entry name" value="HicA_toxin"/>
    <property type="match status" value="1"/>
</dbReference>
<dbReference type="GO" id="GO:0004519">
    <property type="term" value="F:endonuclease activity"/>
    <property type="evidence" value="ECO:0007669"/>
    <property type="project" value="UniProtKB-KW"/>
</dbReference>
<dbReference type="SUPFAM" id="SSF54786">
    <property type="entry name" value="YcfA/nrd intein domain"/>
    <property type="match status" value="1"/>
</dbReference>
<evidence type="ECO:0000256" key="2">
    <source>
        <dbReference type="ARBA" id="ARBA00022722"/>
    </source>
</evidence>
<dbReference type="Gene3D" id="3.30.920.30">
    <property type="entry name" value="Hypothetical protein"/>
    <property type="match status" value="1"/>
</dbReference>
<dbReference type="EMBL" id="QGMZ01000061">
    <property type="protein sequence ID" value="PWR69575.1"/>
    <property type="molecule type" value="Genomic_DNA"/>
</dbReference>
<dbReference type="InterPro" id="IPR012933">
    <property type="entry name" value="HicA_mRNA_interferase"/>
</dbReference>
<comment type="caution">
    <text evidence="7">The sequence shown here is derived from an EMBL/GenBank/DDBJ whole genome shotgun (WGS) entry which is preliminary data.</text>
</comment>
<evidence type="ECO:0008006" key="9">
    <source>
        <dbReference type="Google" id="ProtNLM"/>
    </source>
</evidence>
<sequence>MSKFPLLPARKVINAMIRLGYCIDHQKGSHVVLKKNDGQRTIVIPDHSELDRGTLKAILKQSGIDIEELLSVLLSQ</sequence>
<evidence type="ECO:0000256" key="6">
    <source>
        <dbReference type="ARBA" id="ARBA00023016"/>
    </source>
</evidence>
<dbReference type="RefSeq" id="WP_109942430.1">
    <property type="nucleotide sequence ID" value="NZ_CP176366.1"/>
</dbReference>
<keyword evidence="2" id="KW-0540">Nuclease</keyword>
<gene>
    <name evidence="7" type="ORF">DLD82_17530</name>
</gene>
<evidence type="ECO:0000256" key="5">
    <source>
        <dbReference type="ARBA" id="ARBA00022884"/>
    </source>
</evidence>
<accession>A0A2V2MTV8</accession>
<keyword evidence="8" id="KW-1185">Reference proteome</keyword>
<evidence type="ECO:0000256" key="4">
    <source>
        <dbReference type="ARBA" id="ARBA00022801"/>
    </source>
</evidence>
<dbReference type="OrthoDB" id="7619at2157"/>
<dbReference type="GO" id="GO:0016787">
    <property type="term" value="F:hydrolase activity"/>
    <property type="evidence" value="ECO:0007669"/>
    <property type="project" value="UniProtKB-KW"/>
</dbReference>
<evidence type="ECO:0000313" key="7">
    <source>
        <dbReference type="EMBL" id="PWR69575.1"/>
    </source>
</evidence>
<evidence type="ECO:0000256" key="3">
    <source>
        <dbReference type="ARBA" id="ARBA00022759"/>
    </source>
</evidence>
<dbReference type="Proteomes" id="UP000245934">
    <property type="component" value="Unassembled WGS sequence"/>
</dbReference>
<reference evidence="7 8" key="1">
    <citation type="submission" date="2018-05" db="EMBL/GenBank/DDBJ databases">
        <title>Draft genome of Methanospirillum stamsii Pt1.</title>
        <authorList>
            <person name="Dueholm M.S."/>
            <person name="Nielsen P.H."/>
            <person name="Bakmann L.F."/>
            <person name="Otzen D.E."/>
        </authorList>
    </citation>
    <scope>NUCLEOTIDE SEQUENCE [LARGE SCALE GENOMIC DNA]</scope>
    <source>
        <strain evidence="7 8">Pt1</strain>
    </source>
</reference>
<proteinExistence type="predicted"/>
<keyword evidence="4" id="KW-0378">Hydrolase</keyword>
<dbReference type="InterPro" id="IPR038570">
    <property type="entry name" value="HicA_sf"/>
</dbReference>
<evidence type="ECO:0000256" key="1">
    <source>
        <dbReference type="ARBA" id="ARBA00022649"/>
    </source>
</evidence>
<evidence type="ECO:0000313" key="8">
    <source>
        <dbReference type="Proteomes" id="UP000245934"/>
    </source>
</evidence>
<keyword evidence="3" id="KW-0255">Endonuclease</keyword>
<keyword evidence="1" id="KW-1277">Toxin-antitoxin system</keyword>
<keyword evidence="6" id="KW-0346">Stress response</keyword>
<organism evidence="7 8">
    <name type="scientific">Methanospirillum stamsii</name>
    <dbReference type="NCBI Taxonomy" id="1277351"/>
    <lineage>
        <taxon>Archaea</taxon>
        <taxon>Methanobacteriati</taxon>
        <taxon>Methanobacteriota</taxon>
        <taxon>Stenosarchaea group</taxon>
        <taxon>Methanomicrobia</taxon>
        <taxon>Methanomicrobiales</taxon>
        <taxon>Methanospirillaceae</taxon>
        <taxon>Methanospirillum</taxon>
    </lineage>
</organism>